<dbReference type="InterPro" id="IPR029062">
    <property type="entry name" value="Class_I_gatase-like"/>
</dbReference>
<protein>
    <submittedName>
        <fullName evidence="8">LD-carboxypeptidase</fullName>
    </submittedName>
</protein>
<proteinExistence type="inferred from homology"/>
<sequence length="298" mass="33563">MSLLKPTQTIGLIALSNGLSVQQKPTLDRLEQTLEEMGLSTVRPPSLFAKESVYHASDKERAKMLMDFYKNPDIRAIFDVSGGDLANGVLSYLDYEWMSQHPKPFFGYSDLSVVLNALYTKTGQSSYLYQIRHLVGTFADAQQGQFKASLFEQEHALFTFPFDWIQGQKMEGVVIGGNIRCFLKLAGTAYWPSFKGKILLLEAYSGDVAKMATYLNQYKQLGVFEEINGLILGHFTEMQKKSFQPDIVTLVRQIVENPSLPMIKTDAIGHGADAKCMVIGGQYNFKEKEMRYEDGCNR</sequence>
<keyword evidence="5" id="KW-0720">Serine protease</keyword>
<dbReference type="SUPFAM" id="SSF52317">
    <property type="entry name" value="Class I glutamine amidotransferase-like"/>
    <property type="match status" value="1"/>
</dbReference>
<evidence type="ECO:0000256" key="1">
    <source>
        <dbReference type="ARBA" id="ARBA00010233"/>
    </source>
</evidence>
<feature type="domain" description="LD-carboxypeptidase C-terminal" evidence="7">
    <location>
        <begin position="171"/>
        <end position="283"/>
    </location>
</feature>
<evidence type="ECO:0000256" key="4">
    <source>
        <dbReference type="ARBA" id="ARBA00022801"/>
    </source>
</evidence>
<evidence type="ECO:0000256" key="5">
    <source>
        <dbReference type="ARBA" id="ARBA00022825"/>
    </source>
</evidence>
<reference evidence="8" key="1">
    <citation type="journal article" date="2024" name="Int. J. Syst. Evol. Microbiol.">
        <title>Turicibacter faecis sp. nov., isolated from faeces of heart failure mouse model.</title>
        <authorList>
            <person name="Imamura Y."/>
            <person name="Motooka D."/>
            <person name="Nakajima Y."/>
            <person name="Ito S."/>
            <person name="Kitakaze M."/>
            <person name="Iida T."/>
            <person name="Nakamura S."/>
        </authorList>
    </citation>
    <scope>NUCLEOTIDE SEQUENCE</scope>
    <source>
        <strain evidence="8">TC023</strain>
    </source>
</reference>
<dbReference type="PANTHER" id="PTHR30237:SF2">
    <property type="entry name" value="MUREIN TETRAPEPTIDE CARBOXYPEPTIDASE"/>
    <property type="match status" value="1"/>
</dbReference>
<evidence type="ECO:0000256" key="3">
    <source>
        <dbReference type="ARBA" id="ARBA00022670"/>
    </source>
</evidence>
<name>A0ABM8IHQ2_9FIRM</name>
<feature type="domain" description="LD-carboxypeptidase N-terminal" evidence="6">
    <location>
        <begin position="10"/>
        <end position="127"/>
    </location>
</feature>
<accession>A0ABM8IHQ2</accession>
<keyword evidence="3" id="KW-0645">Protease</keyword>
<dbReference type="Proteomes" id="UP001432099">
    <property type="component" value="Chromosome"/>
</dbReference>
<dbReference type="CDD" id="cd07062">
    <property type="entry name" value="Peptidase_S66_mccF_like"/>
    <property type="match status" value="1"/>
</dbReference>
<dbReference type="InterPro" id="IPR040921">
    <property type="entry name" value="Peptidase_S66C"/>
</dbReference>
<dbReference type="InterPro" id="IPR027478">
    <property type="entry name" value="LdcA_N"/>
</dbReference>
<evidence type="ECO:0000313" key="8">
    <source>
        <dbReference type="EMBL" id="BEH90741.1"/>
    </source>
</evidence>
<evidence type="ECO:0000313" key="9">
    <source>
        <dbReference type="Proteomes" id="UP001432099"/>
    </source>
</evidence>
<gene>
    <name evidence="8" type="ORF">T23_08430</name>
</gene>
<dbReference type="PIRSF" id="PIRSF028757">
    <property type="entry name" value="LD-carboxypeptidase"/>
    <property type="match status" value="1"/>
</dbReference>
<dbReference type="Gene3D" id="3.50.30.60">
    <property type="entry name" value="LD-carboxypeptidase A C-terminal domain-like"/>
    <property type="match status" value="1"/>
</dbReference>
<evidence type="ECO:0000259" key="7">
    <source>
        <dbReference type="Pfam" id="PF17676"/>
    </source>
</evidence>
<dbReference type="Pfam" id="PF17676">
    <property type="entry name" value="Peptidase_S66C"/>
    <property type="match status" value="1"/>
</dbReference>
<dbReference type="Gene3D" id="3.40.50.10740">
    <property type="entry name" value="Class I glutamine amidotransferase-like"/>
    <property type="match status" value="1"/>
</dbReference>
<dbReference type="InterPro" id="IPR003507">
    <property type="entry name" value="S66_fam"/>
</dbReference>
<keyword evidence="4" id="KW-0378">Hydrolase</keyword>
<dbReference type="RefSeq" id="WP_161832071.1">
    <property type="nucleotide sequence ID" value="NZ_AP028127.1"/>
</dbReference>
<dbReference type="InterPro" id="IPR040449">
    <property type="entry name" value="Peptidase_S66_N"/>
</dbReference>
<evidence type="ECO:0000256" key="2">
    <source>
        <dbReference type="ARBA" id="ARBA00022645"/>
    </source>
</evidence>
<dbReference type="SUPFAM" id="SSF141986">
    <property type="entry name" value="LD-carboxypeptidase A C-terminal domain-like"/>
    <property type="match status" value="1"/>
</dbReference>
<keyword evidence="9" id="KW-1185">Reference proteome</keyword>
<dbReference type="InterPro" id="IPR027461">
    <property type="entry name" value="Carboxypeptidase_A_C_sf"/>
</dbReference>
<comment type="similarity">
    <text evidence="1">Belongs to the peptidase S66 family.</text>
</comment>
<keyword evidence="2" id="KW-0121">Carboxypeptidase</keyword>
<dbReference type="EMBL" id="AP028127">
    <property type="protein sequence ID" value="BEH90741.1"/>
    <property type="molecule type" value="Genomic_DNA"/>
</dbReference>
<organism evidence="8 9">
    <name type="scientific">Turicibacter faecis</name>
    <dbReference type="NCBI Taxonomy" id="2963365"/>
    <lineage>
        <taxon>Bacteria</taxon>
        <taxon>Bacillati</taxon>
        <taxon>Bacillota</taxon>
        <taxon>Erysipelotrichia</taxon>
        <taxon>Erysipelotrichales</taxon>
        <taxon>Turicibacteraceae</taxon>
        <taxon>Turicibacter</taxon>
    </lineage>
</organism>
<dbReference type="PANTHER" id="PTHR30237">
    <property type="entry name" value="MURAMOYLTETRAPEPTIDE CARBOXYPEPTIDASE"/>
    <property type="match status" value="1"/>
</dbReference>
<evidence type="ECO:0000259" key="6">
    <source>
        <dbReference type="Pfam" id="PF02016"/>
    </source>
</evidence>
<dbReference type="Pfam" id="PF02016">
    <property type="entry name" value="Peptidase_S66"/>
    <property type="match status" value="1"/>
</dbReference>